<dbReference type="InterPro" id="IPR000408">
    <property type="entry name" value="Reg_chr_condens"/>
</dbReference>
<protein>
    <submittedName>
        <fullName evidence="3">Ultraviolet-B receptor UVR8-like</fullName>
    </submittedName>
</protein>
<dbReference type="PROSITE" id="PS00626">
    <property type="entry name" value="RCC1_2"/>
    <property type="match status" value="3"/>
</dbReference>
<dbReference type="Gene3D" id="2.130.10.30">
    <property type="entry name" value="Regulator of chromosome condensation 1/beta-lactamase-inhibitor protein II"/>
    <property type="match status" value="1"/>
</dbReference>
<dbReference type="InterPro" id="IPR009091">
    <property type="entry name" value="RCC1/BLIP-II"/>
</dbReference>
<organism evidence="2 3">
    <name type="scientific">Aplysia californica</name>
    <name type="common">California sea hare</name>
    <dbReference type="NCBI Taxonomy" id="6500"/>
    <lineage>
        <taxon>Eukaryota</taxon>
        <taxon>Metazoa</taxon>
        <taxon>Spiralia</taxon>
        <taxon>Lophotrochozoa</taxon>
        <taxon>Mollusca</taxon>
        <taxon>Gastropoda</taxon>
        <taxon>Heterobranchia</taxon>
        <taxon>Euthyneura</taxon>
        <taxon>Tectipleura</taxon>
        <taxon>Aplysiida</taxon>
        <taxon>Aplysioidea</taxon>
        <taxon>Aplysiidae</taxon>
        <taxon>Aplysia</taxon>
    </lineage>
</organism>
<feature type="repeat" description="RCC1" evidence="1">
    <location>
        <begin position="221"/>
        <end position="272"/>
    </location>
</feature>
<evidence type="ECO:0000313" key="3">
    <source>
        <dbReference type="RefSeq" id="XP_035826044.1"/>
    </source>
</evidence>
<gene>
    <name evidence="3" type="primary">LOC118477810</name>
</gene>
<reference evidence="3" key="1">
    <citation type="submission" date="2025-08" db="UniProtKB">
        <authorList>
            <consortium name="RefSeq"/>
        </authorList>
    </citation>
    <scope>IDENTIFICATION</scope>
</reference>
<sequence length="395" mass="42874">METIYGCGSNHFSQLTIAANCDDSDDKLQCHDCYKIPVPLHKLSETETLLKSAFTWSRFIATFQTGDSVVTHVSGFTAPKDSSLHSDPAHDSIVASPLKYPDKMITAVTDADIYMCCQRDSLPSHILKDGDSEIIPVHIEKDKDEEILVTAAAGGHKDLYLAYDELSFGKVSVARETNTDHEESNTKNLSLTLQLFPIDSGLSISFVSCGKEHALLLSKHGTVYSYGLGSRGQLGHGTVEKEPTPRLIEALEGLKVKTLSAGGWHSAAVAEAGDLYTWGWNESGQLGHPALSLSSERGSRRTSISEDDVVGIQAEPRCAFDLTTEQNISHVSCGSRHTLCLTESGKVFASGWNAYGQLGLGHLNPVDKFTLVDKIKGTCTRILAAQWNSLFVCKV</sequence>
<dbReference type="Pfam" id="PF00415">
    <property type="entry name" value="RCC1"/>
    <property type="match status" value="1"/>
</dbReference>
<dbReference type="PRINTS" id="PR00633">
    <property type="entry name" value="RCCNDNSATION"/>
</dbReference>
<dbReference type="PROSITE" id="PS50012">
    <property type="entry name" value="RCC1_3"/>
    <property type="match status" value="2"/>
</dbReference>
<dbReference type="GeneID" id="118477810"/>
<dbReference type="Proteomes" id="UP000694888">
    <property type="component" value="Unplaced"/>
</dbReference>
<dbReference type="Pfam" id="PF13540">
    <property type="entry name" value="RCC1_2"/>
    <property type="match status" value="1"/>
</dbReference>
<dbReference type="SUPFAM" id="SSF50985">
    <property type="entry name" value="RCC1/BLIP-II"/>
    <property type="match status" value="1"/>
</dbReference>
<evidence type="ECO:0000256" key="1">
    <source>
        <dbReference type="PROSITE-ProRule" id="PRU00235"/>
    </source>
</evidence>
<proteinExistence type="predicted"/>
<accession>A0ABM1VUF2</accession>
<dbReference type="RefSeq" id="XP_035826044.1">
    <property type="nucleotide sequence ID" value="XM_035970151.1"/>
</dbReference>
<dbReference type="PANTHER" id="PTHR46849">
    <property type="entry name" value="RCC1 DOMAIN-CONTAINING PROTEIN 1"/>
    <property type="match status" value="1"/>
</dbReference>
<dbReference type="PANTHER" id="PTHR46849:SF1">
    <property type="entry name" value="RCC1 DOMAIN-CONTAINING PROTEIN 1"/>
    <property type="match status" value="1"/>
</dbReference>
<dbReference type="InterPro" id="IPR052830">
    <property type="entry name" value="RCC1_domain-containing"/>
</dbReference>
<feature type="repeat" description="RCC1" evidence="1">
    <location>
        <begin position="273"/>
        <end position="344"/>
    </location>
</feature>
<name>A0ABM1VUF2_APLCA</name>
<keyword evidence="2" id="KW-1185">Reference proteome</keyword>
<evidence type="ECO:0000313" key="2">
    <source>
        <dbReference type="Proteomes" id="UP000694888"/>
    </source>
</evidence>